<gene>
    <name evidence="1" type="ORF">CHS0354_042421</name>
</gene>
<evidence type="ECO:0000313" key="1">
    <source>
        <dbReference type="EMBL" id="KAK3598050.1"/>
    </source>
</evidence>
<name>A0AAE0W2N1_9BIVA</name>
<organism evidence="1 2">
    <name type="scientific">Potamilus streckersoni</name>
    <dbReference type="NCBI Taxonomy" id="2493646"/>
    <lineage>
        <taxon>Eukaryota</taxon>
        <taxon>Metazoa</taxon>
        <taxon>Spiralia</taxon>
        <taxon>Lophotrochozoa</taxon>
        <taxon>Mollusca</taxon>
        <taxon>Bivalvia</taxon>
        <taxon>Autobranchia</taxon>
        <taxon>Heteroconchia</taxon>
        <taxon>Palaeoheterodonta</taxon>
        <taxon>Unionida</taxon>
        <taxon>Unionoidea</taxon>
        <taxon>Unionidae</taxon>
        <taxon>Ambleminae</taxon>
        <taxon>Lampsilini</taxon>
        <taxon>Potamilus</taxon>
    </lineage>
</organism>
<comment type="caution">
    <text evidence="1">The sequence shown here is derived from an EMBL/GenBank/DDBJ whole genome shotgun (WGS) entry which is preliminary data.</text>
</comment>
<reference evidence="1" key="2">
    <citation type="journal article" date="2021" name="Genome Biol. Evol.">
        <title>Developing a high-quality reference genome for a parasitic bivalve with doubly uniparental inheritance (Bivalvia: Unionida).</title>
        <authorList>
            <person name="Smith C.H."/>
        </authorList>
    </citation>
    <scope>NUCLEOTIDE SEQUENCE</scope>
    <source>
        <strain evidence="1">CHS0354</strain>
        <tissue evidence="1">Mantle</tissue>
    </source>
</reference>
<keyword evidence="2" id="KW-1185">Reference proteome</keyword>
<sequence length="71" mass="7701">MIRKYTQNIPVANVVVACVVGADDVDGVIMDTCVNEVFGAAFVTRWHPLVSANHINTSSAYKLVSSYIKNS</sequence>
<protein>
    <submittedName>
        <fullName evidence="1">Uncharacterized protein</fullName>
    </submittedName>
</protein>
<reference evidence="1" key="3">
    <citation type="submission" date="2023-05" db="EMBL/GenBank/DDBJ databases">
        <authorList>
            <person name="Smith C.H."/>
        </authorList>
    </citation>
    <scope>NUCLEOTIDE SEQUENCE</scope>
    <source>
        <strain evidence="1">CHS0354</strain>
        <tissue evidence="1">Mantle</tissue>
    </source>
</reference>
<dbReference type="PROSITE" id="PS51257">
    <property type="entry name" value="PROKAR_LIPOPROTEIN"/>
    <property type="match status" value="1"/>
</dbReference>
<reference evidence="1" key="1">
    <citation type="journal article" date="2021" name="Genome Biol. Evol.">
        <title>A High-Quality Reference Genome for a Parasitic Bivalve with Doubly Uniparental Inheritance (Bivalvia: Unionida).</title>
        <authorList>
            <person name="Smith C.H."/>
        </authorList>
    </citation>
    <scope>NUCLEOTIDE SEQUENCE</scope>
    <source>
        <strain evidence="1">CHS0354</strain>
    </source>
</reference>
<accession>A0AAE0W2N1</accession>
<proteinExistence type="predicted"/>
<dbReference type="Proteomes" id="UP001195483">
    <property type="component" value="Unassembled WGS sequence"/>
</dbReference>
<evidence type="ECO:0000313" key="2">
    <source>
        <dbReference type="Proteomes" id="UP001195483"/>
    </source>
</evidence>
<dbReference type="EMBL" id="JAEAOA010002354">
    <property type="protein sequence ID" value="KAK3598050.1"/>
    <property type="molecule type" value="Genomic_DNA"/>
</dbReference>
<dbReference type="AlphaFoldDB" id="A0AAE0W2N1"/>